<dbReference type="Proteomes" id="UP000728032">
    <property type="component" value="Unassembled WGS sequence"/>
</dbReference>
<keyword evidence="4" id="KW-0547">Nucleotide-binding</keyword>
<dbReference type="GO" id="GO:0005536">
    <property type="term" value="F:D-glucose binding"/>
    <property type="evidence" value="ECO:0007669"/>
    <property type="project" value="InterPro"/>
</dbReference>
<keyword evidence="4" id="KW-0067">ATP-binding</keyword>
<comment type="pathway">
    <text evidence="1">Carbohydrate metabolism; hexose metabolism.</text>
</comment>
<dbReference type="PANTHER" id="PTHR19443:SF54">
    <property type="entry name" value="PHOSPHOTRANSFERASE"/>
    <property type="match status" value="1"/>
</dbReference>
<dbReference type="InterPro" id="IPR022672">
    <property type="entry name" value="Hexokinase_N"/>
</dbReference>
<proteinExistence type="inferred from homology"/>
<reference evidence="6" key="1">
    <citation type="submission" date="2020-11" db="EMBL/GenBank/DDBJ databases">
        <authorList>
            <person name="Tran Van P."/>
        </authorList>
    </citation>
    <scope>NUCLEOTIDE SEQUENCE</scope>
</reference>
<dbReference type="PANTHER" id="PTHR19443">
    <property type="entry name" value="HEXOKINASE"/>
    <property type="match status" value="1"/>
</dbReference>
<dbReference type="GO" id="GO:0006006">
    <property type="term" value="P:glucose metabolic process"/>
    <property type="evidence" value="ECO:0007669"/>
    <property type="project" value="TreeGrafter"/>
</dbReference>
<dbReference type="InterPro" id="IPR001312">
    <property type="entry name" value="Hexokinase"/>
</dbReference>
<evidence type="ECO:0000313" key="6">
    <source>
        <dbReference type="EMBL" id="CAD7658908.1"/>
    </source>
</evidence>
<evidence type="ECO:0000313" key="7">
    <source>
        <dbReference type="Proteomes" id="UP000728032"/>
    </source>
</evidence>
<evidence type="ECO:0000256" key="1">
    <source>
        <dbReference type="ARBA" id="ARBA00005028"/>
    </source>
</evidence>
<sequence length="130" mass="14510">MDSLLLADSPYHNPVLALDNTRNVHKIKELTKGFLHKRSILLAVSKTFTDEIRLGLALNPPMKSSLIMANTYVTQLPDGTERGDYISLDLGSTNFRVVLTRFGGTGAANEFHVKHYTVPKEFRRGQSSHV</sequence>
<comment type="catalytic activity">
    <reaction evidence="2">
        <text>a D-hexose + ATP = a D-hexose 6-phosphate + ADP + H(+)</text>
        <dbReference type="Rhea" id="RHEA:22740"/>
        <dbReference type="ChEBI" id="CHEBI:4194"/>
        <dbReference type="ChEBI" id="CHEBI:15378"/>
        <dbReference type="ChEBI" id="CHEBI:30616"/>
        <dbReference type="ChEBI" id="CHEBI:229467"/>
        <dbReference type="ChEBI" id="CHEBI:456216"/>
        <dbReference type="EC" id="2.7.1.1"/>
    </reaction>
    <physiologicalReaction direction="left-to-right" evidence="2">
        <dbReference type="Rhea" id="RHEA:22741"/>
    </physiologicalReaction>
</comment>
<dbReference type="InterPro" id="IPR043129">
    <property type="entry name" value="ATPase_NBD"/>
</dbReference>
<organism evidence="6">
    <name type="scientific">Oppiella nova</name>
    <dbReference type="NCBI Taxonomy" id="334625"/>
    <lineage>
        <taxon>Eukaryota</taxon>
        <taxon>Metazoa</taxon>
        <taxon>Ecdysozoa</taxon>
        <taxon>Arthropoda</taxon>
        <taxon>Chelicerata</taxon>
        <taxon>Arachnida</taxon>
        <taxon>Acari</taxon>
        <taxon>Acariformes</taxon>
        <taxon>Sarcoptiformes</taxon>
        <taxon>Oribatida</taxon>
        <taxon>Brachypylina</taxon>
        <taxon>Oppioidea</taxon>
        <taxon>Oppiidae</taxon>
        <taxon>Oppiella</taxon>
    </lineage>
</organism>
<dbReference type="GO" id="GO:0006096">
    <property type="term" value="P:glycolytic process"/>
    <property type="evidence" value="ECO:0007669"/>
    <property type="project" value="UniProtKB-KW"/>
</dbReference>
<dbReference type="UniPathway" id="UPA00242"/>
<dbReference type="GO" id="GO:0004340">
    <property type="term" value="F:glucokinase activity"/>
    <property type="evidence" value="ECO:0007669"/>
    <property type="project" value="TreeGrafter"/>
</dbReference>
<evidence type="ECO:0000256" key="3">
    <source>
        <dbReference type="ARBA" id="ARBA00048160"/>
    </source>
</evidence>
<accession>A0A7R9MGR5</accession>
<dbReference type="EMBL" id="CAJPVJ010016104">
    <property type="protein sequence ID" value="CAG2176094.1"/>
    <property type="molecule type" value="Genomic_DNA"/>
</dbReference>
<feature type="domain" description="Hexokinase N-terminal" evidence="5">
    <location>
        <begin position="27"/>
        <end position="128"/>
    </location>
</feature>
<dbReference type="EC" id="2.7.1.-" evidence="4"/>
<dbReference type="GO" id="GO:0005829">
    <property type="term" value="C:cytosol"/>
    <property type="evidence" value="ECO:0007669"/>
    <property type="project" value="TreeGrafter"/>
</dbReference>
<protein>
    <recommendedName>
        <fullName evidence="4">Phosphotransferase</fullName>
        <ecNumber evidence="4">2.7.1.-</ecNumber>
    </recommendedName>
</protein>
<dbReference type="GO" id="GO:0005524">
    <property type="term" value="F:ATP binding"/>
    <property type="evidence" value="ECO:0007669"/>
    <property type="project" value="UniProtKB-UniRule"/>
</dbReference>
<dbReference type="EMBL" id="OC930929">
    <property type="protein sequence ID" value="CAD7658908.1"/>
    <property type="molecule type" value="Genomic_DNA"/>
</dbReference>
<keyword evidence="7" id="KW-1185">Reference proteome</keyword>
<evidence type="ECO:0000256" key="4">
    <source>
        <dbReference type="RuleBase" id="RU362007"/>
    </source>
</evidence>
<keyword evidence="4" id="KW-0324">Glycolysis</keyword>
<dbReference type="Pfam" id="PF00349">
    <property type="entry name" value="Hexokinase_1"/>
    <property type="match status" value="1"/>
</dbReference>
<dbReference type="PROSITE" id="PS51748">
    <property type="entry name" value="HEXOKINASE_2"/>
    <property type="match status" value="1"/>
</dbReference>
<evidence type="ECO:0000259" key="5">
    <source>
        <dbReference type="Pfam" id="PF00349"/>
    </source>
</evidence>
<dbReference type="GO" id="GO:0001678">
    <property type="term" value="P:intracellular glucose homeostasis"/>
    <property type="evidence" value="ECO:0007669"/>
    <property type="project" value="InterPro"/>
</dbReference>
<dbReference type="AlphaFoldDB" id="A0A7R9MGR5"/>
<keyword evidence="4" id="KW-0418">Kinase</keyword>
<dbReference type="SUPFAM" id="SSF53067">
    <property type="entry name" value="Actin-like ATPase domain"/>
    <property type="match status" value="1"/>
</dbReference>
<dbReference type="Gene3D" id="3.30.420.40">
    <property type="match status" value="1"/>
</dbReference>
<dbReference type="GO" id="GO:0005739">
    <property type="term" value="C:mitochondrion"/>
    <property type="evidence" value="ECO:0007669"/>
    <property type="project" value="TreeGrafter"/>
</dbReference>
<evidence type="ECO:0000256" key="2">
    <source>
        <dbReference type="ARBA" id="ARBA00044613"/>
    </source>
</evidence>
<keyword evidence="4" id="KW-0808">Transferase</keyword>
<dbReference type="GO" id="GO:0008865">
    <property type="term" value="F:fructokinase activity"/>
    <property type="evidence" value="ECO:0007669"/>
    <property type="project" value="TreeGrafter"/>
</dbReference>
<name>A0A7R9MGR5_9ACAR</name>
<comment type="similarity">
    <text evidence="4">Belongs to the hexokinase family.</text>
</comment>
<dbReference type="OrthoDB" id="6492395at2759"/>
<comment type="catalytic activity">
    <reaction evidence="3">
        <text>D-glucose + ATP = D-glucose 6-phosphate + ADP + H(+)</text>
        <dbReference type="Rhea" id="RHEA:17825"/>
        <dbReference type="ChEBI" id="CHEBI:4167"/>
        <dbReference type="ChEBI" id="CHEBI:15378"/>
        <dbReference type="ChEBI" id="CHEBI:30616"/>
        <dbReference type="ChEBI" id="CHEBI:61548"/>
        <dbReference type="ChEBI" id="CHEBI:456216"/>
        <dbReference type="EC" id="2.7.1.1"/>
    </reaction>
    <physiologicalReaction direction="left-to-right" evidence="3">
        <dbReference type="Rhea" id="RHEA:17826"/>
    </physiologicalReaction>
</comment>
<gene>
    <name evidence="6" type="ORF">ONB1V03_LOCUS15528</name>
</gene>
<feature type="non-terminal residue" evidence="6">
    <location>
        <position position="1"/>
    </location>
</feature>